<keyword evidence="2" id="KW-1185">Reference proteome</keyword>
<organism evidence="1 2">
    <name type="scientific">Streptomyces rameus</name>
    <dbReference type="NCBI Taxonomy" id="68261"/>
    <lineage>
        <taxon>Bacteria</taxon>
        <taxon>Bacillati</taxon>
        <taxon>Actinomycetota</taxon>
        <taxon>Actinomycetes</taxon>
        <taxon>Kitasatosporales</taxon>
        <taxon>Streptomycetaceae</taxon>
        <taxon>Streptomyces</taxon>
    </lineage>
</organism>
<dbReference type="Proteomes" id="UP001500893">
    <property type="component" value="Unassembled WGS sequence"/>
</dbReference>
<proteinExistence type="predicted"/>
<gene>
    <name evidence="1" type="ORF">GCM10010521_12760</name>
</gene>
<dbReference type="EMBL" id="BAAAVM010000013">
    <property type="protein sequence ID" value="GAA3127783.1"/>
    <property type="molecule type" value="Genomic_DNA"/>
</dbReference>
<accession>A0ABP6MVS5</accession>
<comment type="caution">
    <text evidence="1">The sequence shown here is derived from an EMBL/GenBank/DDBJ whole genome shotgun (WGS) entry which is preliminary data.</text>
</comment>
<sequence length="54" mass="6170">MQLDEIGNHDMRAMWAFLRSVGYGVDLPALHATHPHLRWTSFADWARSTFSTAP</sequence>
<dbReference type="RefSeq" id="WP_345047860.1">
    <property type="nucleotide sequence ID" value="NZ_BAAAVM010000013.1"/>
</dbReference>
<evidence type="ECO:0000313" key="1">
    <source>
        <dbReference type="EMBL" id="GAA3127783.1"/>
    </source>
</evidence>
<name>A0ABP6MVS5_9ACTN</name>
<protein>
    <submittedName>
        <fullName evidence="1">Uncharacterized protein</fullName>
    </submittedName>
</protein>
<reference evidence="2" key="1">
    <citation type="journal article" date="2019" name="Int. J. Syst. Evol. Microbiol.">
        <title>The Global Catalogue of Microorganisms (GCM) 10K type strain sequencing project: providing services to taxonomists for standard genome sequencing and annotation.</title>
        <authorList>
            <consortium name="The Broad Institute Genomics Platform"/>
            <consortium name="The Broad Institute Genome Sequencing Center for Infectious Disease"/>
            <person name="Wu L."/>
            <person name="Ma J."/>
        </authorList>
    </citation>
    <scope>NUCLEOTIDE SEQUENCE [LARGE SCALE GENOMIC DNA]</scope>
    <source>
        <strain evidence="2">JCM 11574</strain>
    </source>
</reference>
<evidence type="ECO:0000313" key="2">
    <source>
        <dbReference type="Proteomes" id="UP001500893"/>
    </source>
</evidence>